<keyword evidence="4" id="KW-1185">Reference proteome</keyword>
<feature type="signal peptide" evidence="2">
    <location>
        <begin position="1"/>
        <end position="28"/>
    </location>
</feature>
<feature type="compositionally biased region" description="Pro residues" evidence="1">
    <location>
        <begin position="336"/>
        <end position="361"/>
    </location>
</feature>
<evidence type="ECO:0000256" key="2">
    <source>
        <dbReference type="SAM" id="SignalP"/>
    </source>
</evidence>
<accession>A0AAN4ZB35</accession>
<feature type="region of interest" description="Disordered" evidence="1">
    <location>
        <begin position="258"/>
        <end position="297"/>
    </location>
</feature>
<evidence type="ECO:0000313" key="4">
    <source>
        <dbReference type="Proteomes" id="UP001328107"/>
    </source>
</evidence>
<dbReference type="Proteomes" id="UP001328107">
    <property type="component" value="Unassembled WGS sequence"/>
</dbReference>
<evidence type="ECO:0000313" key="3">
    <source>
        <dbReference type="EMBL" id="GMR36374.1"/>
    </source>
</evidence>
<dbReference type="AlphaFoldDB" id="A0AAN4ZB35"/>
<feature type="region of interest" description="Disordered" evidence="1">
    <location>
        <begin position="330"/>
        <end position="361"/>
    </location>
</feature>
<feature type="non-terminal residue" evidence="3">
    <location>
        <position position="1"/>
    </location>
</feature>
<protein>
    <submittedName>
        <fullName evidence="3">Uncharacterized protein</fullName>
    </submittedName>
</protein>
<evidence type="ECO:0000256" key="1">
    <source>
        <dbReference type="SAM" id="MobiDB-lite"/>
    </source>
</evidence>
<keyword evidence="2" id="KW-0732">Signal</keyword>
<name>A0AAN4ZB35_9BILA</name>
<feature type="compositionally biased region" description="Pro residues" evidence="1">
    <location>
        <begin position="150"/>
        <end position="165"/>
    </location>
</feature>
<feature type="compositionally biased region" description="Low complexity" evidence="1">
    <location>
        <begin position="266"/>
        <end position="297"/>
    </location>
</feature>
<sequence length="476" mass="51721">SHCTPLGHTMNSPFFLLLFLLLPYSSLSATIDSAATEDNDGYAMQSLHLPYHREANRYRDDVQASAQLATSRNEAQLREIAREAGRLLNARLPRIRYSGVRNTNPSDEGLAQLLKEYEQLRDEVSRLERTLSPSEKRKRLILDSSSSTTPLPPPPPPPTLPPTTFSPPLALLQPIPPAKQIKRRKLRKHRRLNELPLLSDPSLIEALQKGQVFILKENKLQAIDATQSAALSEELRKSSISDAPVSLPLSRSEPVISLPLLPLPSPSSTTPQPTTTTTVTTTTTTTPSPTTTTLPPLNDQEQLFLSQLKALFPGDPSLDAKFNEYRQRMGTSTTTLPPPPPSSPPPPPSTPAPTPPPFSSPPSLPIRSFVFIPGTSLKSNTSPPISPILSFLPSSEALPLRELSTENHPLNRPHAASQPIAVPESFGRRPGVLFINAKGEIVDGKGNPLDIPIVSKSIPESAPSIHAPVVSRPLPP</sequence>
<comment type="caution">
    <text evidence="3">The sequence shown here is derived from an EMBL/GenBank/DDBJ whole genome shotgun (WGS) entry which is preliminary data.</text>
</comment>
<reference evidence="4" key="1">
    <citation type="submission" date="2022-10" db="EMBL/GenBank/DDBJ databases">
        <title>Genome assembly of Pristionchus species.</title>
        <authorList>
            <person name="Yoshida K."/>
            <person name="Sommer R.J."/>
        </authorList>
    </citation>
    <scope>NUCLEOTIDE SEQUENCE [LARGE SCALE GENOMIC DNA]</scope>
    <source>
        <strain evidence="4">RS5460</strain>
    </source>
</reference>
<dbReference type="EMBL" id="BTRK01000002">
    <property type="protein sequence ID" value="GMR36374.1"/>
    <property type="molecule type" value="Genomic_DNA"/>
</dbReference>
<feature type="chain" id="PRO_5042968249" evidence="2">
    <location>
        <begin position="29"/>
        <end position="476"/>
    </location>
</feature>
<proteinExistence type="predicted"/>
<gene>
    <name evidence="3" type="ORF">PMAYCL1PPCAC_06569</name>
</gene>
<feature type="region of interest" description="Disordered" evidence="1">
    <location>
        <begin position="128"/>
        <end position="172"/>
    </location>
</feature>
<feature type="non-terminal residue" evidence="3">
    <location>
        <position position="476"/>
    </location>
</feature>
<organism evidence="3 4">
    <name type="scientific">Pristionchus mayeri</name>
    <dbReference type="NCBI Taxonomy" id="1317129"/>
    <lineage>
        <taxon>Eukaryota</taxon>
        <taxon>Metazoa</taxon>
        <taxon>Ecdysozoa</taxon>
        <taxon>Nematoda</taxon>
        <taxon>Chromadorea</taxon>
        <taxon>Rhabditida</taxon>
        <taxon>Rhabditina</taxon>
        <taxon>Diplogasteromorpha</taxon>
        <taxon>Diplogasteroidea</taxon>
        <taxon>Neodiplogasteridae</taxon>
        <taxon>Pristionchus</taxon>
    </lineage>
</organism>